<keyword evidence="3" id="KW-1185">Reference proteome</keyword>
<dbReference type="EnsemblMetazoa" id="SCAU013740-RA">
    <property type="protein sequence ID" value="SCAU013740-PA"/>
    <property type="gene ID" value="SCAU013740"/>
</dbReference>
<protein>
    <recommendedName>
        <fullName evidence="4">MD-2-related lipid-recognition domain-containing protein</fullName>
    </recommendedName>
</protein>
<dbReference type="AlphaFoldDB" id="A0A1I8Q485"/>
<accession>A0A1I8Q485</accession>
<dbReference type="SMART" id="SM00697">
    <property type="entry name" value="DM8"/>
    <property type="match status" value="1"/>
</dbReference>
<dbReference type="VEuPathDB" id="VectorBase:SCAU013740"/>
<evidence type="ECO:0000313" key="2">
    <source>
        <dbReference type="EnsemblMetazoa" id="SCAU013740-PA"/>
    </source>
</evidence>
<reference evidence="2" key="1">
    <citation type="submission" date="2020-05" db="UniProtKB">
        <authorList>
            <consortium name="EnsemblMetazoa"/>
        </authorList>
    </citation>
    <scope>IDENTIFICATION</scope>
    <source>
        <strain evidence="2">USDA</strain>
    </source>
</reference>
<dbReference type="PANTHER" id="PTHR20898">
    <property type="entry name" value="DAEDALUS ON 3-RELATED-RELATED"/>
    <property type="match status" value="1"/>
</dbReference>
<organism evidence="2 3">
    <name type="scientific">Stomoxys calcitrans</name>
    <name type="common">Stable fly</name>
    <name type="synonym">Conops calcitrans</name>
    <dbReference type="NCBI Taxonomy" id="35570"/>
    <lineage>
        <taxon>Eukaryota</taxon>
        <taxon>Metazoa</taxon>
        <taxon>Ecdysozoa</taxon>
        <taxon>Arthropoda</taxon>
        <taxon>Hexapoda</taxon>
        <taxon>Insecta</taxon>
        <taxon>Pterygota</taxon>
        <taxon>Neoptera</taxon>
        <taxon>Endopterygota</taxon>
        <taxon>Diptera</taxon>
        <taxon>Brachycera</taxon>
        <taxon>Muscomorpha</taxon>
        <taxon>Muscoidea</taxon>
        <taxon>Muscidae</taxon>
        <taxon>Stomoxys</taxon>
    </lineage>
</organism>
<name>A0A1I8Q485_STOCA</name>
<evidence type="ECO:0008006" key="4">
    <source>
        <dbReference type="Google" id="ProtNLM"/>
    </source>
</evidence>
<dbReference type="Proteomes" id="UP000095300">
    <property type="component" value="Unassembled WGS sequence"/>
</dbReference>
<proteinExistence type="predicted"/>
<feature type="chain" id="PRO_5009327767" description="MD-2-related lipid-recognition domain-containing protein" evidence="1">
    <location>
        <begin position="20"/>
        <end position="181"/>
    </location>
</feature>
<dbReference type="OrthoDB" id="7832256at2759"/>
<dbReference type="PANTHER" id="PTHR20898:SF0">
    <property type="entry name" value="DAEDALUS ON 3-RELATED"/>
    <property type="match status" value="1"/>
</dbReference>
<feature type="signal peptide" evidence="1">
    <location>
        <begin position="1"/>
        <end position="19"/>
    </location>
</feature>
<sequence length="181" mass="20872">MTVVHAFLLCFCSIHCVRHVSTTTKGFDLTNINCSSYNQKYLEFAVCKVDTPQNSMAILNVVARLLETAVSIKTRVKVFRKARKIYRPFIYDDILDLCEFVKGMGHKRFVIWALAYPLVLKYTNANHTCPYEPQDIVARNFTLNSKFSNMMPLPKGKYRVHIVFILNNAKRGIIVVDCERN</sequence>
<gene>
    <name evidence="2" type="primary">106088866</name>
</gene>
<evidence type="ECO:0000256" key="1">
    <source>
        <dbReference type="SAM" id="SignalP"/>
    </source>
</evidence>
<keyword evidence="1" id="KW-0732">Signal</keyword>
<evidence type="ECO:0000313" key="3">
    <source>
        <dbReference type="Proteomes" id="UP000095300"/>
    </source>
</evidence>
<dbReference type="Pfam" id="PF06477">
    <property type="entry name" value="DUF1091"/>
    <property type="match status" value="1"/>
</dbReference>
<dbReference type="InterPro" id="IPR010512">
    <property type="entry name" value="DUF1091"/>
</dbReference>
<dbReference type="KEGG" id="scac:106088866"/>